<keyword evidence="1" id="KW-0732">Signal</keyword>
<proteinExistence type="predicted"/>
<dbReference type="Proteomes" id="UP000273143">
    <property type="component" value="Chromosome"/>
</dbReference>
<sequence>MKKVALILSTIIISSCSSNSTSPSQSIKETENGLYLTTQYSEYQFIPNETVVSNVCNDHIINLANKEASIRKKTIEPSSLDSGHINVNRDTLTGITSCSASLMVQWTENSIKKADFGAFGLHNDLSKKDVIKKGIVLFNKKNNSYSSFSTPIENKLFTSYIYTFNTTEDKLCSITGFTNPIETDSGGAEAQKIIYMLRDILENKYGSGFFLDESKGAYKKDWANTLKKYKTARVFSYVWTESITHNINSDYGISLIVLYPFISPQNKNNTIIAVDYSLDSDLDCASKANINMYKKGL</sequence>
<dbReference type="PROSITE" id="PS51257">
    <property type="entry name" value="PROKAR_LIPOPROTEIN"/>
    <property type="match status" value="1"/>
</dbReference>
<evidence type="ECO:0000313" key="2">
    <source>
        <dbReference type="EMBL" id="AZS49315.1"/>
    </source>
</evidence>
<keyword evidence="3" id="KW-1185">Reference proteome</keyword>
<organism evidence="2 3">
    <name type="scientific">Entomomonas moraniae</name>
    <dbReference type="NCBI Taxonomy" id="2213226"/>
    <lineage>
        <taxon>Bacteria</taxon>
        <taxon>Pseudomonadati</taxon>
        <taxon>Pseudomonadota</taxon>
        <taxon>Gammaproteobacteria</taxon>
        <taxon>Pseudomonadales</taxon>
        <taxon>Pseudomonadaceae</taxon>
        <taxon>Entomomonas</taxon>
    </lineage>
</organism>
<protein>
    <submittedName>
        <fullName evidence="2">Uncharacterized protein</fullName>
    </submittedName>
</protein>
<accession>A0A3Q9JJR5</accession>
<dbReference type="EMBL" id="CP029822">
    <property type="protein sequence ID" value="AZS49315.1"/>
    <property type="molecule type" value="Genomic_DNA"/>
</dbReference>
<dbReference type="RefSeq" id="WP_127161534.1">
    <property type="nucleotide sequence ID" value="NZ_CP029822.1"/>
</dbReference>
<dbReference type="KEGG" id="emo:DM558_00325"/>
<gene>
    <name evidence="2" type="ORF">DM558_00325</name>
</gene>
<feature type="chain" id="PRO_5018591585" evidence="1">
    <location>
        <begin position="21"/>
        <end position="297"/>
    </location>
</feature>
<evidence type="ECO:0000256" key="1">
    <source>
        <dbReference type="SAM" id="SignalP"/>
    </source>
</evidence>
<evidence type="ECO:0000313" key="3">
    <source>
        <dbReference type="Proteomes" id="UP000273143"/>
    </source>
</evidence>
<name>A0A3Q9JJR5_9GAMM</name>
<dbReference type="AlphaFoldDB" id="A0A3Q9JJR5"/>
<reference evidence="3" key="1">
    <citation type="submission" date="2018-06" db="EMBL/GenBank/DDBJ databases">
        <title>Complete genome of Pseudomonas insecticola strain QZS01.</title>
        <authorList>
            <person name="Wang J."/>
            <person name="Su Q."/>
        </authorList>
    </citation>
    <scope>NUCLEOTIDE SEQUENCE [LARGE SCALE GENOMIC DNA]</scope>
    <source>
        <strain evidence="3">QZS01</strain>
    </source>
</reference>
<feature type="signal peptide" evidence="1">
    <location>
        <begin position="1"/>
        <end position="20"/>
    </location>
</feature>